<dbReference type="GO" id="GO:0016887">
    <property type="term" value="F:ATP hydrolysis activity"/>
    <property type="evidence" value="ECO:0007669"/>
    <property type="project" value="InterPro"/>
</dbReference>
<dbReference type="EMBL" id="DSBY01000335">
    <property type="protein sequence ID" value="HDS64094.1"/>
    <property type="molecule type" value="Genomic_DNA"/>
</dbReference>
<sequence length="631" mass="70249">MQTLIGGRLSSLLSGRKNPPEGEDLHEGGDAHLSPLPEPGAVPDTPMGDAAILEPKKRSLSLPALSLPFKFGDVGKNLPAPLASLFANLSARLAPPDDEIGTILFEFGEVSEPSMEGSLDEVDLVYEVDPPFQYVRIRYDADERALFYHVLEPELSDDEKVALTTVEKAFEKMICTNVELIAPDQRGAFLRDRYDAIVRLLSLRLSETQKERIFFHLRKDYIGYSHIDTLMKDRFIEDISCNGSNMNLYVQHRVYGPIQTSIRFEDVELNNFVLRLAQASGRHISLLQPIRDVTLPDGSRGNITLGGEVTKKGSTFTIRKFRSNPISAIELMDYGTVSADIMAYLWILMEYKRSILISGGTASGKTTFLNILCSFIPTDYKIVSIEDTAELNLMHPNWLQSITRSGFGAATGGASPSGIGGGGGGGKAPGDIALYDLLVSALRQRPEYILVGEVRGQEAFTLFQAIAVGHAAMGTIHAGTMDELLGRIESYPMNVPRSLFCNLDAVVFPMQLRKGERNIRRITNIVEILETDRESGDLITNTTYRWKAEEDTFRFSGRSYLYEKIRETFGVSKEFLAQEQADRAELLAWLQKNRIREYREVLRMIRAYARDKEETMARVRGGAAADIPEAG</sequence>
<accession>A0A831LXA6</accession>
<comment type="similarity">
    <text evidence="1">Belongs to the GSP E family.</text>
</comment>
<dbReference type="SUPFAM" id="SSF52540">
    <property type="entry name" value="P-loop containing nucleoside triphosphate hydrolases"/>
    <property type="match status" value="1"/>
</dbReference>
<comment type="caution">
    <text evidence="4">The sequence shown here is derived from an EMBL/GenBank/DDBJ whole genome shotgun (WGS) entry which is preliminary data.</text>
</comment>
<evidence type="ECO:0000256" key="1">
    <source>
        <dbReference type="ARBA" id="ARBA00006611"/>
    </source>
</evidence>
<dbReference type="InterPro" id="IPR027417">
    <property type="entry name" value="P-loop_NTPase"/>
</dbReference>
<evidence type="ECO:0000259" key="3">
    <source>
        <dbReference type="Pfam" id="PF00437"/>
    </source>
</evidence>
<evidence type="ECO:0000313" key="4">
    <source>
        <dbReference type="EMBL" id="HDS64094.1"/>
    </source>
</evidence>
<dbReference type="InterPro" id="IPR001482">
    <property type="entry name" value="T2SS/T4SS_dom"/>
</dbReference>
<evidence type="ECO:0000256" key="2">
    <source>
        <dbReference type="SAM" id="MobiDB-lite"/>
    </source>
</evidence>
<reference evidence="4" key="1">
    <citation type="journal article" date="2020" name="mSystems">
        <title>Genome- and Community-Level Interaction Insights into Carbon Utilization and Element Cycling Functions of Hydrothermarchaeota in Hydrothermal Sediment.</title>
        <authorList>
            <person name="Zhou Z."/>
            <person name="Liu Y."/>
            <person name="Xu W."/>
            <person name="Pan J."/>
            <person name="Luo Z.H."/>
            <person name="Li M."/>
        </authorList>
    </citation>
    <scope>NUCLEOTIDE SEQUENCE</scope>
    <source>
        <strain evidence="4">SpSt-1183</strain>
    </source>
</reference>
<dbReference type="Gene3D" id="3.40.50.300">
    <property type="entry name" value="P-loop containing nucleotide triphosphate hydrolases"/>
    <property type="match status" value="1"/>
</dbReference>
<proteinExistence type="inferred from homology"/>
<dbReference type="Gene3D" id="3.30.450.370">
    <property type="match status" value="1"/>
</dbReference>
<dbReference type="PANTHER" id="PTHR30486">
    <property type="entry name" value="TWITCHING MOTILITY PROTEIN PILT"/>
    <property type="match status" value="1"/>
</dbReference>
<feature type="region of interest" description="Disordered" evidence="2">
    <location>
        <begin position="1"/>
        <end position="49"/>
    </location>
</feature>
<dbReference type="InterPro" id="IPR050921">
    <property type="entry name" value="T4SS_GSP_E_ATPase"/>
</dbReference>
<feature type="domain" description="Bacterial type II secretion system protein E" evidence="3">
    <location>
        <begin position="262"/>
        <end position="493"/>
    </location>
</feature>
<feature type="compositionally biased region" description="Basic and acidic residues" evidence="2">
    <location>
        <begin position="18"/>
        <end position="30"/>
    </location>
</feature>
<protein>
    <submittedName>
        <fullName evidence="4">Type VI secretion protein</fullName>
    </submittedName>
</protein>
<organism evidence="4">
    <name type="scientific">Methanofollis liminatans</name>
    <dbReference type="NCBI Taxonomy" id="2201"/>
    <lineage>
        <taxon>Archaea</taxon>
        <taxon>Methanobacteriati</taxon>
        <taxon>Methanobacteriota</taxon>
        <taxon>Stenosarchaea group</taxon>
        <taxon>Methanomicrobia</taxon>
        <taxon>Methanomicrobiales</taxon>
        <taxon>Methanomicrobiaceae</taxon>
        <taxon>Methanofollis</taxon>
    </lineage>
</organism>
<dbReference type="Proteomes" id="UP000885648">
    <property type="component" value="Unassembled WGS sequence"/>
</dbReference>
<feature type="compositionally biased region" description="Low complexity" evidence="2">
    <location>
        <begin position="1"/>
        <end position="16"/>
    </location>
</feature>
<gene>
    <name evidence="4" type="ORF">ENN52_08290</name>
</gene>
<dbReference type="PANTHER" id="PTHR30486:SF6">
    <property type="entry name" value="TYPE IV PILUS RETRACTATION ATPASE PILT"/>
    <property type="match status" value="1"/>
</dbReference>
<dbReference type="Pfam" id="PF00437">
    <property type="entry name" value="T2SSE"/>
    <property type="match status" value="1"/>
</dbReference>
<dbReference type="AlphaFoldDB" id="A0A831LXA6"/>
<name>A0A831LXA6_9EURY</name>
<dbReference type="Gene3D" id="1.10.390.40">
    <property type="match status" value="1"/>
</dbReference>
<dbReference type="CDD" id="cd01130">
    <property type="entry name" value="VirB11-like_ATPase"/>
    <property type="match status" value="1"/>
</dbReference>